<keyword evidence="8" id="KW-0969">Cilium</keyword>
<accession>A0A4R6ZTZ1</accession>
<feature type="domain" description="Flagellar hook-associated protein 2 C-terminal" evidence="7">
    <location>
        <begin position="212"/>
        <end position="432"/>
    </location>
</feature>
<dbReference type="Pfam" id="PF07196">
    <property type="entry name" value="Flagellin_IN"/>
    <property type="match status" value="1"/>
</dbReference>
<comment type="subcellular location">
    <subcellularLocation>
        <location evidence="5">Secreted</location>
    </subcellularLocation>
    <subcellularLocation>
        <location evidence="5">Bacterial flagellum</location>
    </subcellularLocation>
</comment>
<name>A0A4R6ZTZ1_9GAMM</name>
<dbReference type="GO" id="GO:0009421">
    <property type="term" value="C:bacterial-type flagellum filament cap"/>
    <property type="evidence" value="ECO:0007669"/>
    <property type="project" value="InterPro"/>
</dbReference>
<keyword evidence="4 5" id="KW-0975">Bacterial flagellum</keyword>
<dbReference type="Proteomes" id="UP000295212">
    <property type="component" value="Unassembled WGS sequence"/>
</dbReference>
<dbReference type="InterPro" id="IPR003481">
    <property type="entry name" value="FliD_N"/>
</dbReference>
<sequence>MATITALGIGSGMDLNGLVDQLAAAERQKLTPIAQQRQGVESKISAYGRLEGALSAFQVATSQLNDAKLYQGVGSEVTGSALKAAAANTAAPGRYQVEVTDLASAYSVATAGVADQEAELGAGSLTFTLGSGETFSADIAAGQSSLQEVRDAINAQDAGVQATIVNDGDPNAPWRLVLASTEAGTEAAISDLQVGGDLATQLQLDATTEVAATNASLKVNGVTITSQSNRVEDAIQGVTLDLAETGSATVDVSLDTESIKKAVQGFVDAYNTLQSSMAKMTRFNAETGDAGALLGDGVLRRVQTQLRSELTGGVGEGEFRMLSQVGISVELDGSLKLDGDRLDEVMASNLDGLQAFFAGSSEEGGMAGKLNTTLDQMLGNDGALSIATDGLKSTVSSLENRYERMEASIDSTVARYRSQFAKLDSMISEMNSMSGYLSQQFDVMNAQLGRKK</sequence>
<evidence type="ECO:0000256" key="2">
    <source>
        <dbReference type="ARBA" id="ARBA00011255"/>
    </source>
</evidence>
<keyword evidence="3 5" id="KW-0175">Coiled coil</keyword>
<reference evidence="8 9" key="1">
    <citation type="submission" date="2019-03" db="EMBL/GenBank/DDBJ databases">
        <title>Genomic Encyclopedia of Type Strains, Phase III (KMG-III): the genomes of soil and plant-associated and newly described type strains.</title>
        <authorList>
            <person name="Whitman W."/>
        </authorList>
    </citation>
    <scope>NUCLEOTIDE SEQUENCE [LARGE SCALE GENOMIC DNA]</scope>
    <source>
        <strain evidence="8 9">CECT 5797</strain>
    </source>
</reference>
<comment type="subunit">
    <text evidence="2 5">Homopentamer.</text>
</comment>
<dbReference type="OrthoDB" id="5980200at2"/>
<dbReference type="EMBL" id="SNZJ01000004">
    <property type="protein sequence ID" value="TDR56135.1"/>
    <property type="molecule type" value="Genomic_DNA"/>
</dbReference>
<dbReference type="GO" id="GO:0071973">
    <property type="term" value="P:bacterial-type flagellum-dependent cell motility"/>
    <property type="evidence" value="ECO:0007669"/>
    <property type="project" value="TreeGrafter"/>
</dbReference>
<dbReference type="InterPro" id="IPR010810">
    <property type="entry name" value="Flagellin_hook_IN_motif"/>
</dbReference>
<evidence type="ECO:0000259" key="7">
    <source>
        <dbReference type="Pfam" id="PF07195"/>
    </source>
</evidence>
<keyword evidence="5" id="KW-0964">Secreted</keyword>
<organism evidence="8 9">
    <name type="scientific">Halomonas ventosae</name>
    <dbReference type="NCBI Taxonomy" id="229007"/>
    <lineage>
        <taxon>Bacteria</taxon>
        <taxon>Pseudomonadati</taxon>
        <taxon>Pseudomonadota</taxon>
        <taxon>Gammaproteobacteria</taxon>
        <taxon>Oceanospirillales</taxon>
        <taxon>Halomonadaceae</taxon>
        <taxon>Halomonas</taxon>
    </lineage>
</organism>
<evidence type="ECO:0000313" key="9">
    <source>
        <dbReference type="Proteomes" id="UP000295212"/>
    </source>
</evidence>
<keyword evidence="8" id="KW-0282">Flagellum</keyword>
<feature type="domain" description="Flagellar hook-associated protein 2 N-terminal" evidence="6">
    <location>
        <begin position="11"/>
        <end position="105"/>
    </location>
</feature>
<evidence type="ECO:0000313" key="8">
    <source>
        <dbReference type="EMBL" id="TDR56135.1"/>
    </source>
</evidence>
<dbReference type="Pfam" id="PF07195">
    <property type="entry name" value="FliD_C"/>
    <property type="match status" value="1"/>
</dbReference>
<dbReference type="InterPro" id="IPR010809">
    <property type="entry name" value="FliD_C"/>
</dbReference>
<evidence type="ECO:0000256" key="3">
    <source>
        <dbReference type="ARBA" id="ARBA00023054"/>
    </source>
</evidence>
<dbReference type="GO" id="GO:0005576">
    <property type="term" value="C:extracellular region"/>
    <property type="evidence" value="ECO:0007669"/>
    <property type="project" value="UniProtKB-SubCell"/>
</dbReference>
<evidence type="ECO:0000256" key="4">
    <source>
        <dbReference type="ARBA" id="ARBA00023143"/>
    </source>
</evidence>
<dbReference type="Pfam" id="PF02465">
    <property type="entry name" value="FliD_N"/>
    <property type="match status" value="1"/>
</dbReference>
<keyword evidence="8" id="KW-0966">Cell projection</keyword>
<evidence type="ECO:0000259" key="6">
    <source>
        <dbReference type="Pfam" id="PF02465"/>
    </source>
</evidence>
<comment type="caution">
    <text evidence="8">The sequence shown here is derived from an EMBL/GenBank/DDBJ whole genome shotgun (WGS) entry which is preliminary data.</text>
</comment>
<dbReference type="GO" id="GO:0009424">
    <property type="term" value="C:bacterial-type flagellum hook"/>
    <property type="evidence" value="ECO:0007669"/>
    <property type="project" value="UniProtKB-UniRule"/>
</dbReference>
<dbReference type="InterPro" id="IPR040026">
    <property type="entry name" value="FliD"/>
</dbReference>
<proteinExistence type="inferred from homology"/>
<evidence type="ECO:0000256" key="1">
    <source>
        <dbReference type="ARBA" id="ARBA00009764"/>
    </source>
</evidence>
<evidence type="ECO:0000256" key="5">
    <source>
        <dbReference type="RuleBase" id="RU362066"/>
    </source>
</evidence>
<gene>
    <name evidence="8" type="ORF">DFP85_10450</name>
</gene>
<dbReference type="PANTHER" id="PTHR30288:SF0">
    <property type="entry name" value="FLAGELLAR HOOK-ASSOCIATED PROTEIN 2"/>
    <property type="match status" value="1"/>
</dbReference>
<comment type="similarity">
    <text evidence="1 5">Belongs to the FliD family.</text>
</comment>
<protein>
    <recommendedName>
        <fullName evidence="5">Flagellar hook-associated protein 2</fullName>
        <shortName evidence="5">HAP2</shortName>
    </recommendedName>
    <alternativeName>
        <fullName evidence="5">Flagellar cap protein</fullName>
    </alternativeName>
</protein>
<comment type="function">
    <text evidence="5">Required for morphogenesis and for the elongation of the flagellar filament by facilitating polymerization of the flagellin monomers at the tip of growing filament. Forms a capping structure, which prevents flagellin subunits (transported through the central channel of the flagellum) from leaking out without polymerization at the distal end.</text>
</comment>
<dbReference type="RefSeq" id="WP_133635087.1">
    <property type="nucleotide sequence ID" value="NZ_SNZJ01000004.1"/>
</dbReference>
<dbReference type="AlphaFoldDB" id="A0A4R6ZTZ1"/>
<feature type="coiled-coil region" evidence="5">
    <location>
        <begin position="388"/>
        <end position="415"/>
    </location>
</feature>
<dbReference type="PANTHER" id="PTHR30288">
    <property type="entry name" value="FLAGELLAR CAP/ASSEMBLY PROTEIN FLID"/>
    <property type="match status" value="1"/>
</dbReference>
<dbReference type="GO" id="GO:0007155">
    <property type="term" value="P:cell adhesion"/>
    <property type="evidence" value="ECO:0007669"/>
    <property type="project" value="InterPro"/>
</dbReference>